<reference evidence="2 3" key="1">
    <citation type="submission" date="2017-04" db="EMBL/GenBank/DDBJ databases">
        <title>MLSA of the genus Halorubrum.</title>
        <authorList>
            <person name="De La Haba R."/>
            <person name="Sanchez-Porro C."/>
            <person name="Infante-Dominguez C."/>
            <person name="Ventosa A."/>
        </authorList>
    </citation>
    <scope>NUCLEOTIDE SEQUENCE [LARGE SCALE GENOMIC DNA]</scope>
    <source>
        <strain evidence="2 3">DSM 17463</strain>
    </source>
</reference>
<dbReference type="STRING" id="1121945.GCA_000421805_00732"/>
<dbReference type="Pfam" id="PF01521">
    <property type="entry name" value="Fe-S_biosyn"/>
    <property type="match status" value="1"/>
</dbReference>
<dbReference type="Proteomes" id="UP000193587">
    <property type="component" value="Unassembled WGS sequence"/>
</dbReference>
<dbReference type="InterPro" id="IPR016092">
    <property type="entry name" value="ATAP"/>
</dbReference>
<dbReference type="PANTHER" id="PTHR43011">
    <property type="entry name" value="IRON-SULFUR CLUSTER ASSEMBLY 2 HOMOLOG, MITOCHONDRIAL"/>
    <property type="match status" value="1"/>
</dbReference>
<dbReference type="PANTHER" id="PTHR43011:SF1">
    <property type="entry name" value="IRON-SULFUR CLUSTER ASSEMBLY 2 HOMOLOG, MITOCHONDRIAL"/>
    <property type="match status" value="1"/>
</dbReference>
<dbReference type="InterPro" id="IPR017870">
    <property type="entry name" value="FeS_cluster_insertion_CS"/>
</dbReference>
<accession>A0A1X4GJT8</accession>
<gene>
    <name evidence="2" type="ORF">B9H04_13055</name>
</gene>
<evidence type="ECO:0000313" key="2">
    <source>
        <dbReference type="EMBL" id="OSO97452.1"/>
    </source>
</evidence>
<dbReference type="InterPro" id="IPR000361">
    <property type="entry name" value="ATAP_core_dom"/>
</dbReference>
<name>A0A1X4GJT8_HALEZ</name>
<dbReference type="AlphaFoldDB" id="A0A1X4GJT8"/>
<dbReference type="GO" id="GO:0051537">
    <property type="term" value="F:2 iron, 2 sulfur cluster binding"/>
    <property type="evidence" value="ECO:0007669"/>
    <property type="project" value="TreeGrafter"/>
</dbReference>
<evidence type="ECO:0000259" key="1">
    <source>
        <dbReference type="Pfam" id="PF01521"/>
    </source>
</evidence>
<dbReference type="GeneID" id="301360850"/>
<dbReference type="Gene3D" id="2.60.300.12">
    <property type="entry name" value="HesB-like domain"/>
    <property type="match status" value="1"/>
</dbReference>
<dbReference type="GO" id="GO:0005506">
    <property type="term" value="F:iron ion binding"/>
    <property type="evidence" value="ECO:0007669"/>
    <property type="project" value="TreeGrafter"/>
</dbReference>
<sequence length="124" mass="13196">MSTEPADTGTEGNDPAIEVTPDAAEEALSLLEGEGLDTDIAGLRLFVQQGGCAGLSYGMRFDTEPEEDDLVVEHHDLRVFVDPASKNYIGGSTLDYEHGLQAAGFEVENPNVVSECGCGESFRT</sequence>
<dbReference type="GO" id="GO:0016226">
    <property type="term" value="P:iron-sulfur cluster assembly"/>
    <property type="evidence" value="ECO:0007669"/>
    <property type="project" value="InterPro"/>
</dbReference>
<protein>
    <submittedName>
        <fullName evidence="2">Iron-sulfur cluster assembly accessory protein</fullName>
    </submittedName>
</protein>
<proteinExistence type="predicted"/>
<evidence type="ECO:0000313" key="3">
    <source>
        <dbReference type="Proteomes" id="UP000193587"/>
    </source>
</evidence>
<dbReference type="SUPFAM" id="SSF89360">
    <property type="entry name" value="HesB-like domain"/>
    <property type="match status" value="1"/>
</dbReference>
<dbReference type="RefSeq" id="WP_049930136.1">
    <property type="nucleotide sequence ID" value="NZ_ATXS01000002.1"/>
</dbReference>
<dbReference type="EMBL" id="NEDJ01000052">
    <property type="protein sequence ID" value="OSO97452.1"/>
    <property type="molecule type" value="Genomic_DNA"/>
</dbReference>
<organism evidence="2 3">
    <name type="scientific">Halorubrum ezzemoulense DSM 17463</name>
    <dbReference type="NCBI Taxonomy" id="1121945"/>
    <lineage>
        <taxon>Archaea</taxon>
        <taxon>Methanobacteriati</taxon>
        <taxon>Methanobacteriota</taxon>
        <taxon>Stenosarchaea group</taxon>
        <taxon>Halobacteria</taxon>
        <taxon>Halobacteriales</taxon>
        <taxon>Haloferacaceae</taxon>
        <taxon>Halorubrum</taxon>
    </lineage>
</organism>
<comment type="caution">
    <text evidence="2">The sequence shown here is derived from an EMBL/GenBank/DDBJ whole genome shotgun (WGS) entry which is preliminary data.</text>
</comment>
<feature type="domain" description="Core" evidence="1">
    <location>
        <begin position="17"/>
        <end position="120"/>
    </location>
</feature>
<dbReference type="eggNOG" id="arCOG04560">
    <property type="taxonomic scope" value="Archaea"/>
</dbReference>
<dbReference type="GO" id="GO:0051539">
    <property type="term" value="F:4 iron, 4 sulfur cluster binding"/>
    <property type="evidence" value="ECO:0007669"/>
    <property type="project" value="TreeGrafter"/>
</dbReference>
<dbReference type="PROSITE" id="PS01152">
    <property type="entry name" value="HESB"/>
    <property type="match status" value="1"/>
</dbReference>
<dbReference type="InterPro" id="IPR035903">
    <property type="entry name" value="HesB-like_dom_sf"/>
</dbReference>
<dbReference type="NCBIfam" id="TIGR00049">
    <property type="entry name" value="iron-sulfur cluster assembly accessory protein"/>
    <property type="match status" value="1"/>
</dbReference>